<dbReference type="OrthoDB" id="8442378at2"/>
<accession>A0A1H6DXU0</accession>
<dbReference type="AlphaFoldDB" id="A0A1H6DXU0"/>
<keyword evidence="3" id="KW-1185">Reference proteome</keyword>
<dbReference type="RefSeq" id="WP_104006014.1">
    <property type="nucleotide sequence ID" value="NZ_FNVQ01000013.1"/>
</dbReference>
<proteinExistence type="predicted"/>
<gene>
    <name evidence="2" type="ORF">SAMN05444390_1135</name>
</gene>
<evidence type="ECO:0000256" key="1">
    <source>
        <dbReference type="SAM" id="SignalP"/>
    </source>
</evidence>
<sequence>MWKSILWLAVTSTLVTSAWGVESNAVQTSGTQAATSTFTDSRVQGAMDRISEEEKSQARQWMLSEEDWSKYKKIMAGPRGIWSPGLDPITALGVMETDPAERRRYAEIWMRMEAKRAELELAFEVERMSASQQVLGNRPVVDNDKWVQQWNADQNRRTHDVMLFVDPDCVDSCRRLFGEVLASTGTGEETRLNVYFPGGTSAEEIGGWAKTVGIDPDIVKARKVTLNFDRGEYARYDISQSELPEVRVVNLKTGDVQATFKRW</sequence>
<dbReference type="InterPro" id="IPR022293">
    <property type="entry name" value="Integrating-conj_element"/>
</dbReference>
<organism evidence="2 3">
    <name type="scientific">Marinobacterium lutimaris</name>
    <dbReference type="NCBI Taxonomy" id="568106"/>
    <lineage>
        <taxon>Bacteria</taxon>
        <taxon>Pseudomonadati</taxon>
        <taxon>Pseudomonadota</taxon>
        <taxon>Gammaproteobacteria</taxon>
        <taxon>Oceanospirillales</taxon>
        <taxon>Oceanospirillaceae</taxon>
        <taxon>Marinobacterium</taxon>
    </lineage>
</organism>
<evidence type="ECO:0000313" key="2">
    <source>
        <dbReference type="EMBL" id="SEG89543.1"/>
    </source>
</evidence>
<feature type="signal peptide" evidence="1">
    <location>
        <begin position="1"/>
        <end position="18"/>
    </location>
</feature>
<keyword evidence="1" id="KW-0732">Signal</keyword>
<feature type="chain" id="PRO_5009296328" evidence="1">
    <location>
        <begin position="19"/>
        <end position="263"/>
    </location>
</feature>
<protein>
    <submittedName>
        <fullName evidence="2">Integrating conjugative element protein, PFL_4693 family</fullName>
    </submittedName>
</protein>
<dbReference type="Proteomes" id="UP000236745">
    <property type="component" value="Unassembled WGS sequence"/>
</dbReference>
<dbReference type="NCBIfam" id="TIGR03759">
    <property type="entry name" value="conj_TIGR03759"/>
    <property type="match status" value="1"/>
</dbReference>
<evidence type="ECO:0000313" key="3">
    <source>
        <dbReference type="Proteomes" id="UP000236745"/>
    </source>
</evidence>
<name>A0A1H6DXU0_9GAMM</name>
<reference evidence="2 3" key="1">
    <citation type="submission" date="2016-10" db="EMBL/GenBank/DDBJ databases">
        <authorList>
            <person name="de Groot N.N."/>
        </authorList>
    </citation>
    <scope>NUCLEOTIDE SEQUENCE [LARGE SCALE GENOMIC DNA]</scope>
    <source>
        <strain evidence="2 3">DSM 22012</strain>
    </source>
</reference>
<dbReference type="EMBL" id="FNVQ01000013">
    <property type="protein sequence ID" value="SEG89543.1"/>
    <property type="molecule type" value="Genomic_DNA"/>
</dbReference>